<dbReference type="InterPro" id="IPR001387">
    <property type="entry name" value="Cro/C1-type_HTH"/>
</dbReference>
<dbReference type="Proteomes" id="UP001595444">
    <property type="component" value="Unassembled WGS sequence"/>
</dbReference>
<protein>
    <submittedName>
        <fullName evidence="2">Helix-turn-helix domain-containing protein</fullName>
    </submittedName>
</protein>
<dbReference type="SMART" id="SM00530">
    <property type="entry name" value="HTH_XRE"/>
    <property type="match status" value="1"/>
</dbReference>
<accession>A0ABV7D098</accession>
<dbReference type="EMBL" id="JBHRSL010000001">
    <property type="protein sequence ID" value="MFC3050566.1"/>
    <property type="molecule type" value="Genomic_DNA"/>
</dbReference>
<evidence type="ECO:0000313" key="3">
    <source>
        <dbReference type="Proteomes" id="UP001595444"/>
    </source>
</evidence>
<name>A0ABV7D098_9PROT</name>
<dbReference type="PROSITE" id="PS50943">
    <property type="entry name" value="HTH_CROC1"/>
    <property type="match status" value="1"/>
</dbReference>
<reference evidence="3" key="1">
    <citation type="journal article" date="2019" name="Int. J. Syst. Evol. Microbiol.">
        <title>The Global Catalogue of Microorganisms (GCM) 10K type strain sequencing project: providing services to taxonomists for standard genome sequencing and annotation.</title>
        <authorList>
            <consortium name="The Broad Institute Genomics Platform"/>
            <consortium name="The Broad Institute Genome Sequencing Center for Infectious Disease"/>
            <person name="Wu L."/>
            <person name="Ma J."/>
        </authorList>
    </citation>
    <scope>NUCLEOTIDE SEQUENCE [LARGE SCALE GENOMIC DNA]</scope>
    <source>
        <strain evidence="3">KCTC 62164</strain>
    </source>
</reference>
<dbReference type="SUPFAM" id="SSF47413">
    <property type="entry name" value="lambda repressor-like DNA-binding domains"/>
    <property type="match status" value="1"/>
</dbReference>
<dbReference type="Pfam" id="PF01381">
    <property type="entry name" value="HTH_3"/>
    <property type="match status" value="1"/>
</dbReference>
<dbReference type="InterPro" id="IPR010982">
    <property type="entry name" value="Lambda_DNA-bd_dom_sf"/>
</dbReference>
<evidence type="ECO:0000313" key="2">
    <source>
        <dbReference type="EMBL" id="MFC3050566.1"/>
    </source>
</evidence>
<feature type="domain" description="HTH cro/C1-type" evidence="1">
    <location>
        <begin position="17"/>
        <end position="72"/>
    </location>
</feature>
<evidence type="ECO:0000259" key="1">
    <source>
        <dbReference type="PROSITE" id="PS50943"/>
    </source>
</evidence>
<organism evidence="2 3">
    <name type="scientific">Kordiimonas pumila</name>
    <dbReference type="NCBI Taxonomy" id="2161677"/>
    <lineage>
        <taxon>Bacteria</taxon>
        <taxon>Pseudomonadati</taxon>
        <taxon>Pseudomonadota</taxon>
        <taxon>Alphaproteobacteria</taxon>
        <taxon>Kordiimonadales</taxon>
        <taxon>Kordiimonadaceae</taxon>
        <taxon>Kordiimonas</taxon>
    </lineage>
</organism>
<dbReference type="RefSeq" id="WP_194214941.1">
    <property type="nucleotide sequence ID" value="NZ_CP061205.1"/>
</dbReference>
<gene>
    <name evidence="2" type="ORF">ACFOKA_01465</name>
</gene>
<dbReference type="Gene3D" id="1.10.260.40">
    <property type="entry name" value="lambda repressor-like DNA-binding domains"/>
    <property type="match status" value="1"/>
</dbReference>
<keyword evidence="3" id="KW-1185">Reference proteome</keyword>
<comment type="caution">
    <text evidence="2">The sequence shown here is derived from an EMBL/GenBank/DDBJ whole genome shotgun (WGS) entry which is preliminary data.</text>
</comment>
<sequence length="82" mass="9244">MIKSLNSNEHRILIDWLKKGRASQGMTMRELATKMKTPHSFIGKVEQGERRLDVVEYIRYCKALGVSPVEGLELLIASVSKG</sequence>
<dbReference type="CDD" id="cd00093">
    <property type="entry name" value="HTH_XRE"/>
    <property type="match status" value="1"/>
</dbReference>
<proteinExistence type="predicted"/>